<dbReference type="InterPro" id="IPR050547">
    <property type="entry name" value="DEAD_box_RNA_helicases"/>
</dbReference>
<dbReference type="InterPro" id="IPR044742">
    <property type="entry name" value="DEAD/DEAH_RhlB"/>
</dbReference>
<name>A0AAV9ISB3_CYACA</name>
<evidence type="ECO:0000256" key="4">
    <source>
        <dbReference type="ARBA" id="ARBA00022840"/>
    </source>
</evidence>
<sequence length="666" mass="71742">MCLSVGGCVRMNPPSPLARPGVDPSRRVRGVHGMASDVMVRESHGLAFAVGCSPATAVRWARTTPGRIGCGRAPWRRCRELERGSRGCALTPPLYQTRTVSSFWSATHAPGLYRSSHGRAAGRISSGSLSLAIRRPERSGRRPPRQGRSPPRRPDASTSRRNRARSAVAESVREEPTSAPPPPPPPPPAPSRAPLLARFDIVNVSEPEDALRIAAASSDTLVEWTADERLAQLLATAEIGAPTTVQRAAAQLLSSGRSGIIQAITGSGKTFAYLIPTLRRILQTMASAEAASPGAQLLVVAPSHELAVQVSREVERFASLGVRCVCLIGTANIERQLERLRERTPQVLVGTPGRLVQLAVERRGRRLALAPHATIVVDEADRCLEGVHAADTRRLLEWARDSGRAPSGQAAARQFLFVSATGDATAVLQAVPRTRPPRPFLLCVRPVNAVGPVILAPSLRHFYMRVPSHLRLDHIRRLTYAVSRLLQSGIDPAQGTPAPTALAKMRRQEMTNQEVVPTIVFVTDQHMANVYAHALDQHGVYAAAISGGLAMGGPAADKRERADVMAAFRKGAIRVLVTTELVARGLDFPHVGLIVNVGVLPTDTAHYAHRAGRAGRMGRRGIVVNLLAEDDVAALRLLHRLVEPAGIQLMECAFTHGVLYWETPGK</sequence>
<dbReference type="PROSITE" id="PS51194">
    <property type="entry name" value="HELICASE_CTER"/>
    <property type="match status" value="1"/>
</dbReference>
<dbReference type="AlphaFoldDB" id="A0AAV9ISB3"/>
<keyword evidence="4" id="KW-0067">ATP-binding</keyword>
<dbReference type="GO" id="GO:0003724">
    <property type="term" value="F:RNA helicase activity"/>
    <property type="evidence" value="ECO:0007669"/>
    <property type="project" value="TreeGrafter"/>
</dbReference>
<keyword evidence="3" id="KW-0347">Helicase</keyword>
<protein>
    <submittedName>
        <fullName evidence="8">Uncharacterized protein</fullName>
    </submittedName>
</protein>
<keyword evidence="9" id="KW-1185">Reference proteome</keyword>
<dbReference type="InterPro" id="IPR011545">
    <property type="entry name" value="DEAD/DEAH_box_helicase_dom"/>
</dbReference>
<dbReference type="PANTHER" id="PTHR47963">
    <property type="entry name" value="DEAD-BOX ATP-DEPENDENT RNA HELICASE 47, MITOCHONDRIAL"/>
    <property type="match status" value="1"/>
</dbReference>
<dbReference type="GO" id="GO:0016787">
    <property type="term" value="F:hydrolase activity"/>
    <property type="evidence" value="ECO:0007669"/>
    <property type="project" value="UniProtKB-KW"/>
</dbReference>
<evidence type="ECO:0000259" key="7">
    <source>
        <dbReference type="PROSITE" id="PS51194"/>
    </source>
</evidence>
<dbReference type="Pfam" id="PF00271">
    <property type="entry name" value="Helicase_C"/>
    <property type="match status" value="1"/>
</dbReference>
<accession>A0AAV9ISB3</accession>
<dbReference type="GO" id="GO:0005524">
    <property type="term" value="F:ATP binding"/>
    <property type="evidence" value="ECO:0007669"/>
    <property type="project" value="UniProtKB-KW"/>
</dbReference>
<dbReference type="InterPro" id="IPR014001">
    <property type="entry name" value="Helicase_ATP-bd"/>
</dbReference>
<dbReference type="Gene3D" id="3.40.50.300">
    <property type="entry name" value="P-loop containing nucleotide triphosphate hydrolases"/>
    <property type="match status" value="2"/>
</dbReference>
<dbReference type="InterPro" id="IPR027417">
    <property type="entry name" value="P-loop_NTPase"/>
</dbReference>
<dbReference type="Proteomes" id="UP001301350">
    <property type="component" value="Unassembled WGS sequence"/>
</dbReference>
<comment type="caution">
    <text evidence="8">The sequence shown here is derived from an EMBL/GenBank/DDBJ whole genome shotgun (WGS) entry which is preliminary data.</text>
</comment>
<evidence type="ECO:0000313" key="8">
    <source>
        <dbReference type="EMBL" id="KAK4534953.1"/>
    </source>
</evidence>
<gene>
    <name evidence="8" type="ORF">CDCA_CDCA03G0978</name>
</gene>
<evidence type="ECO:0000313" key="9">
    <source>
        <dbReference type="Proteomes" id="UP001301350"/>
    </source>
</evidence>
<dbReference type="CDD" id="cd00268">
    <property type="entry name" value="DEADc"/>
    <property type="match status" value="1"/>
</dbReference>
<dbReference type="SMART" id="SM00490">
    <property type="entry name" value="HELICc"/>
    <property type="match status" value="1"/>
</dbReference>
<feature type="domain" description="Helicase ATP-binding" evidence="6">
    <location>
        <begin position="250"/>
        <end position="440"/>
    </location>
</feature>
<dbReference type="InterPro" id="IPR001650">
    <property type="entry name" value="Helicase_C-like"/>
</dbReference>
<dbReference type="PROSITE" id="PS51192">
    <property type="entry name" value="HELICASE_ATP_BIND_1"/>
    <property type="match status" value="1"/>
</dbReference>
<keyword evidence="2" id="KW-0378">Hydrolase</keyword>
<feature type="domain" description="Helicase C-terminal" evidence="7">
    <location>
        <begin position="510"/>
        <end position="660"/>
    </location>
</feature>
<dbReference type="GO" id="GO:0003723">
    <property type="term" value="F:RNA binding"/>
    <property type="evidence" value="ECO:0007669"/>
    <property type="project" value="TreeGrafter"/>
</dbReference>
<organism evidence="8 9">
    <name type="scientific">Cyanidium caldarium</name>
    <name type="common">Red alga</name>
    <dbReference type="NCBI Taxonomy" id="2771"/>
    <lineage>
        <taxon>Eukaryota</taxon>
        <taxon>Rhodophyta</taxon>
        <taxon>Bangiophyceae</taxon>
        <taxon>Cyanidiales</taxon>
        <taxon>Cyanidiaceae</taxon>
        <taxon>Cyanidium</taxon>
    </lineage>
</organism>
<evidence type="ECO:0000256" key="2">
    <source>
        <dbReference type="ARBA" id="ARBA00022801"/>
    </source>
</evidence>
<feature type="region of interest" description="Disordered" evidence="5">
    <location>
        <begin position="112"/>
        <end position="193"/>
    </location>
</feature>
<evidence type="ECO:0000256" key="5">
    <source>
        <dbReference type="SAM" id="MobiDB-lite"/>
    </source>
</evidence>
<evidence type="ECO:0000256" key="3">
    <source>
        <dbReference type="ARBA" id="ARBA00022806"/>
    </source>
</evidence>
<keyword evidence="1" id="KW-0547">Nucleotide-binding</keyword>
<dbReference type="PANTHER" id="PTHR47963:SF3">
    <property type="entry name" value="DEAD-BOX ATP-DEPENDENT RNA HELICASE 47, MITOCHONDRIAL"/>
    <property type="match status" value="1"/>
</dbReference>
<dbReference type="EMBL" id="JANCYW010000003">
    <property type="protein sequence ID" value="KAK4534953.1"/>
    <property type="molecule type" value="Genomic_DNA"/>
</dbReference>
<reference evidence="8 9" key="1">
    <citation type="submission" date="2022-07" db="EMBL/GenBank/DDBJ databases">
        <title>Genome-wide signatures of adaptation to extreme environments.</title>
        <authorList>
            <person name="Cho C.H."/>
            <person name="Yoon H.S."/>
        </authorList>
    </citation>
    <scope>NUCLEOTIDE SEQUENCE [LARGE SCALE GENOMIC DNA]</scope>
    <source>
        <strain evidence="8 9">DBV 063 E5</strain>
    </source>
</reference>
<dbReference type="SUPFAM" id="SSF52540">
    <property type="entry name" value="P-loop containing nucleoside triphosphate hydrolases"/>
    <property type="match status" value="1"/>
</dbReference>
<feature type="compositionally biased region" description="Pro residues" evidence="5">
    <location>
        <begin position="178"/>
        <end position="191"/>
    </location>
</feature>
<dbReference type="Pfam" id="PF00270">
    <property type="entry name" value="DEAD"/>
    <property type="match status" value="1"/>
</dbReference>
<evidence type="ECO:0000259" key="6">
    <source>
        <dbReference type="PROSITE" id="PS51192"/>
    </source>
</evidence>
<evidence type="ECO:0000256" key="1">
    <source>
        <dbReference type="ARBA" id="ARBA00022741"/>
    </source>
</evidence>
<dbReference type="SMART" id="SM00487">
    <property type="entry name" value="DEXDc"/>
    <property type="match status" value="1"/>
</dbReference>
<proteinExistence type="predicted"/>